<sequence>MTDLIKGGSFLISKTDPEQVFTPEDYNDFHKMVNDTVANFIKEKVMPASEEIEKMEEGVTTGLMKQMGELGFLGSDIPEKFGGSEADKITSLIITEQVSRGGSFSVAFGAHTGIGTLPILFFGNEEQKKKYLPGLASGQKIAAYALTEADAGSDAMNAKTKAVLTEDGKHYVLNGSKQFITNAAWADVIIAYAKIDGEKFTAFIVDRDTPGVSIGAEEHKLGIKGSSTASVIFEDAKVPVENVLGQIGKGHQVAFNILNIGRYKLGVGCSGAAKYALEVASAYAQERQQFNLPIAKFGMIKNKIADMNIHTYITESICYRTGGLINSLVENLDMDAEDAGQKVSEGIQEYATECSIVKIVGSEALDFVADECVQILGGYGYCSEYPAERIYRDSRINRIFEGTNEINRLIIPATLLRKAQKGEIPLIEAAMKLQEELLMPSMPEDSDELLGKEEQAIENFKKIFLLVSGTAAQKYGEKLIKEQEILGRMADMVDEVFSAESAMLRARKIAAKQGEEAAALAVKMTSCYVSDLVPKFDAWAKEVIAAMEEGDTKRTLFSVLRKLTRYEQDNVFQLKRDIADAVYKSNKYTVIA</sequence>
<dbReference type="FunFam" id="2.40.110.10:FF:000001">
    <property type="entry name" value="Acyl-CoA dehydrogenase, mitochondrial"/>
    <property type="match status" value="1"/>
</dbReference>
<feature type="domain" description="Acyl-CoA dehydrogenase-like C-terminal" evidence="11">
    <location>
        <begin position="459"/>
        <end position="562"/>
    </location>
</feature>
<evidence type="ECO:0000259" key="9">
    <source>
        <dbReference type="Pfam" id="PF02770"/>
    </source>
</evidence>
<evidence type="ECO:0000256" key="5">
    <source>
        <dbReference type="ARBA" id="ARBA00023002"/>
    </source>
</evidence>
<dbReference type="InterPro" id="IPR009100">
    <property type="entry name" value="AcylCoA_DH/oxidase_NM_dom_sf"/>
</dbReference>
<dbReference type="Pfam" id="PF02770">
    <property type="entry name" value="Acyl-CoA_dh_M"/>
    <property type="match status" value="1"/>
</dbReference>
<evidence type="ECO:0000313" key="12">
    <source>
        <dbReference type="EMBL" id="EEG76161.1"/>
    </source>
</evidence>
<dbReference type="Gene3D" id="1.20.140.10">
    <property type="entry name" value="Butyryl-CoA Dehydrogenase, subunit A, domain 3"/>
    <property type="match status" value="2"/>
</dbReference>
<dbReference type="AlphaFoldDB" id="C0GKJ4"/>
<evidence type="ECO:0000256" key="6">
    <source>
        <dbReference type="ARBA" id="ARBA00052546"/>
    </source>
</evidence>
<dbReference type="InterPro" id="IPR006089">
    <property type="entry name" value="Acyl-CoA_DH_CS"/>
</dbReference>
<evidence type="ECO:0000259" key="8">
    <source>
        <dbReference type="Pfam" id="PF00441"/>
    </source>
</evidence>
<dbReference type="Gene3D" id="1.10.540.10">
    <property type="entry name" value="Acyl-CoA dehydrogenase/oxidase, N-terminal domain"/>
    <property type="match status" value="1"/>
</dbReference>
<name>C0GKJ4_DETAL</name>
<dbReference type="Proteomes" id="UP000006443">
    <property type="component" value="Unassembled WGS sequence"/>
</dbReference>
<keyword evidence="3 7" id="KW-0285">Flavoprotein</keyword>
<comment type="caution">
    <text evidence="12">The sequence shown here is derived from an EMBL/GenBank/DDBJ whole genome shotgun (WGS) entry which is preliminary data.</text>
</comment>
<dbReference type="STRING" id="555088.DealDRAFT_3003"/>
<feature type="domain" description="Acyl-CoA oxidase/dehydrogenase middle" evidence="9">
    <location>
        <begin position="143"/>
        <end position="235"/>
    </location>
</feature>
<dbReference type="PROSITE" id="PS00073">
    <property type="entry name" value="ACYL_COA_DH_2"/>
    <property type="match status" value="1"/>
</dbReference>
<evidence type="ECO:0000313" key="13">
    <source>
        <dbReference type="Proteomes" id="UP000006443"/>
    </source>
</evidence>
<feature type="domain" description="Acyl-CoA dehydrogenase/oxidase C-terminal" evidence="8">
    <location>
        <begin position="248"/>
        <end position="414"/>
    </location>
</feature>
<dbReference type="PANTHER" id="PTHR43884">
    <property type="entry name" value="ACYL-COA DEHYDROGENASE"/>
    <property type="match status" value="1"/>
</dbReference>
<dbReference type="GO" id="GO:0003995">
    <property type="term" value="F:acyl-CoA dehydrogenase activity"/>
    <property type="evidence" value="ECO:0007669"/>
    <property type="project" value="InterPro"/>
</dbReference>
<dbReference type="InterPro" id="IPR036250">
    <property type="entry name" value="AcylCo_DH-like_C"/>
</dbReference>
<dbReference type="eggNOG" id="COG1960">
    <property type="taxonomic scope" value="Bacteria"/>
</dbReference>
<dbReference type="Pfam" id="PF21263">
    <property type="entry name" value="Acyl-CoA-dh_C"/>
    <property type="match status" value="1"/>
</dbReference>
<keyword evidence="5 7" id="KW-0560">Oxidoreductase</keyword>
<dbReference type="InterPro" id="IPR009075">
    <property type="entry name" value="AcylCo_DH/oxidase_C"/>
</dbReference>
<dbReference type="Gene3D" id="2.40.110.10">
    <property type="entry name" value="Butyryl-CoA Dehydrogenase, subunit A, domain 2"/>
    <property type="match status" value="1"/>
</dbReference>
<dbReference type="Pfam" id="PF02771">
    <property type="entry name" value="Acyl-CoA_dh_N"/>
    <property type="match status" value="1"/>
</dbReference>
<evidence type="ECO:0000259" key="11">
    <source>
        <dbReference type="Pfam" id="PF21263"/>
    </source>
</evidence>
<dbReference type="GO" id="GO:0050660">
    <property type="term" value="F:flavin adenine dinucleotide binding"/>
    <property type="evidence" value="ECO:0007669"/>
    <property type="project" value="InterPro"/>
</dbReference>
<dbReference type="InterPro" id="IPR046373">
    <property type="entry name" value="Acyl-CoA_Oxase/DH_mid-dom_sf"/>
</dbReference>
<dbReference type="InterPro" id="IPR013786">
    <property type="entry name" value="AcylCoA_DH/ox_N"/>
</dbReference>
<dbReference type="InterPro" id="IPR006091">
    <property type="entry name" value="Acyl-CoA_Oxase/DH_mid-dom"/>
</dbReference>
<dbReference type="SUPFAM" id="SSF47203">
    <property type="entry name" value="Acyl-CoA dehydrogenase C-terminal domain-like"/>
    <property type="match status" value="1"/>
</dbReference>
<organism evidence="12 13">
    <name type="scientific">Dethiobacter alkaliphilus AHT 1</name>
    <dbReference type="NCBI Taxonomy" id="555088"/>
    <lineage>
        <taxon>Bacteria</taxon>
        <taxon>Bacillati</taxon>
        <taxon>Bacillota</taxon>
        <taxon>Dethiobacteria</taxon>
        <taxon>Dethiobacterales</taxon>
        <taxon>Dethiobacteraceae</taxon>
        <taxon>Dethiobacter</taxon>
    </lineage>
</organism>
<dbReference type="InterPro" id="IPR049426">
    <property type="entry name" value="Acyl-CoA-dh-like_C"/>
</dbReference>
<dbReference type="RefSeq" id="WP_008518966.1">
    <property type="nucleotide sequence ID" value="NZ_ACJM01000024.1"/>
</dbReference>
<evidence type="ECO:0000256" key="3">
    <source>
        <dbReference type="ARBA" id="ARBA00022630"/>
    </source>
</evidence>
<reference evidence="12 13" key="1">
    <citation type="submission" date="2009-02" db="EMBL/GenBank/DDBJ databases">
        <title>Sequencing of the draft genome and assembly of Dethiobacter alkaliphilus AHT 1.</title>
        <authorList>
            <consortium name="US DOE Joint Genome Institute (JGI-PGF)"/>
            <person name="Lucas S."/>
            <person name="Copeland A."/>
            <person name="Lapidus A."/>
            <person name="Glavina del Rio T."/>
            <person name="Dalin E."/>
            <person name="Tice H."/>
            <person name="Bruce D."/>
            <person name="Goodwin L."/>
            <person name="Pitluck S."/>
            <person name="Larimer F."/>
            <person name="Land M.L."/>
            <person name="Hauser L."/>
            <person name="Muyzer G."/>
        </authorList>
    </citation>
    <scope>NUCLEOTIDE SEQUENCE [LARGE SCALE GENOMIC DNA]</scope>
    <source>
        <strain evidence="12 13">AHT 1</strain>
    </source>
</reference>
<evidence type="ECO:0000256" key="1">
    <source>
        <dbReference type="ARBA" id="ARBA00001974"/>
    </source>
</evidence>
<keyword evidence="4 7" id="KW-0274">FAD</keyword>
<protein>
    <submittedName>
        <fullName evidence="12">Acyl-CoA dehydrogenase domain protein</fullName>
    </submittedName>
</protein>
<dbReference type="SUPFAM" id="SSF56645">
    <property type="entry name" value="Acyl-CoA dehydrogenase NM domain-like"/>
    <property type="match status" value="1"/>
</dbReference>
<comment type="similarity">
    <text evidence="2 7">Belongs to the acyl-CoA dehydrogenase family.</text>
</comment>
<evidence type="ECO:0000259" key="10">
    <source>
        <dbReference type="Pfam" id="PF02771"/>
    </source>
</evidence>
<dbReference type="InterPro" id="IPR037069">
    <property type="entry name" value="AcylCoA_DH/ox_N_sf"/>
</dbReference>
<dbReference type="PANTHER" id="PTHR43884:SF12">
    <property type="entry name" value="ISOVALERYL-COA DEHYDROGENASE, MITOCHONDRIAL-RELATED"/>
    <property type="match status" value="1"/>
</dbReference>
<accession>C0GKJ4</accession>
<evidence type="ECO:0000256" key="7">
    <source>
        <dbReference type="RuleBase" id="RU362125"/>
    </source>
</evidence>
<evidence type="ECO:0000256" key="2">
    <source>
        <dbReference type="ARBA" id="ARBA00009347"/>
    </source>
</evidence>
<dbReference type="FunFam" id="1.10.540.10:FF:000001">
    <property type="entry name" value="Very long-chain-specific acyl-CoA dehydrogenase, mitochondrial"/>
    <property type="match status" value="1"/>
</dbReference>
<dbReference type="OrthoDB" id="9802447at2"/>
<feature type="domain" description="Acyl-CoA dehydrogenase/oxidase N-terminal" evidence="10">
    <location>
        <begin position="29"/>
        <end position="139"/>
    </location>
</feature>
<comment type="catalytic activity">
    <reaction evidence="6">
        <text>a 2,3-saturated acyl-CoA + A = a 2,3-dehydroacyl-CoA + AH2</text>
        <dbReference type="Rhea" id="RHEA:48608"/>
        <dbReference type="ChEBI" id="CHEBI:13193"/>
        <dbReference type="ChEBI" id="CHEBI:17499"/>
        <dbReference type="ChEBI" id="CHEBI:60015"/>
        <dbReference type="ChEBI" id="CHEBI:65111"/>
    </reaction>
</comment>
<comment type="cofactor">
    <cofactor evidence="1 7">
        <name>FAD</name>
        <dbReference type="ChEBI" id="CHEBI:57692"/>
    </cofactor>
</comment>
<dbReference type="EMBL" id="ACJM01000024">
    <property type="protein sequence ID" value="EEG76161.1"/>
    <property type="molecule type" value="Genomic_DNA"/>
</dbReference>
<keyword evidence="13" id="KW-1185">Reference proteome</keyword>
<dbReference type="Pfam" id="PF00441">
    <property type="entry name" value="Acyl-CoA_dh_1"/>
    <property type="match status" value="1"/>
</dbReference>
<gene>
    <name evidence="12" type="ORF">DealDRAFT_3003</name>
</gene>
<evidence type="ECO:0000256" key="4">
    <source>
        <dbReference type="ARBA" id="ARBA00022827"/>
    </source>
</evidence>
<dbReference type="FunFam" id="1.20.140.10:FF:000019">
    <property type="entry name" value="Acyl-CoA dehydrogenase"/>
    <property type="match status" value="1"/>
</dbReference>
<proteinExistence type="inferred from homology"/>